<gene>
    <name evidence="1" type="ORF">HGRIS_006852</name>
</gene>
<protein>
    <submittedName>
        <fullName evidence="1">Uncharacterized protein</fullName>
    </submittedName>
</protein>
<sequence length="317" mass="35548">MSTTGRASKKRRHSGCSTTQFNQHLDTMKRLLNTIENGDVDLNEEVRGLVTQLVDKMETQLEGTTPTAFSVGTLAAPEITEGPGLALKPWTERVQDVSSLGSNQFMSSQVFYSLLSSLSSLISTTCKASARSWVDIFLYRVSAMLRPPRRMVLRKEDSTAPTPHPALADQINYTAVIVEEPTTAGVLFDRNDLHNFPGYPRLTIFVVEARGPPMVLHPYIDRAVEQLFATAKALKKTQLRGTITNGFTWIFVIVYLNDTGGGTYSISWPLAFSIAQANELYHVPEMDKMPNLISAVLTYWLERSFEDIEQDDWFTMR</sequence>
<keyword evidence="2" id="KW-1185">Reference proteome</keyword>
<accession>A0ABR3JAK9</accession>
<evidence type="ECO:0000313" key="2">
    <source>
        <dbReference type="Proteomes" id="UP001556367"/>
    </source>
</evidence>
<name>A0ABR3JAK9_9AGAR</name>
<reference evidence="2" key="1">
    <citation type="submission" date="2024-06" db="EMBL/GenBank/DDBJ databases">
        <title>Multi-omics analyses provide insights into the biosynthesis of the anticancer antibiotic pleurotin in Hohenbuehelia grisea.</title>
        <authorList>
            <person name="Weaver J.A."/>
            <person name="Alberti F."/>
        </authorList>
    </citation>
    <scope>NUCLEOTIDE SEQUENCE [LARGE SCALE GENOMIC DNA]</scope>
    <source>
        <strain evidence="2">T-177</strain>
    </source>
</reference>
<proteinExistence type="predicted"/>
<evidence type="ECO:0000313" key="1">
    <source>
        <dbReference type="EMBL" id="KAL0952597.1"/>
    </source>
</evidence>
<organism evidence="1 2">
    <name type="scientific">Hohenbuehelia grisea</name>
    <dbReference type="NCBI Taxonomy" id="104357"/>
    <lineage>
        <taxon>Eukaryota</taxon>
        <taxon>Fungi</taxon>
        <taxon>Dikarya</taxon>
        <taxon>Basidiomycota</taxon>
        <taxon>Agaricomycotina</taxon>
        <taxon>Agaricomycetes</taxon>
        <taxon>Agaricomycetidae</taxon>
        <taxon>Agaricales</taxon>
        <taxon>Pleurotineae</taxon>
        <taxon>Pleurotaceae</taxon>
        <taxon>Hohenbuehelia</taxon>
    </lineage>
</organism>
<dbReference type="Proteomes" id="UP001556367">
    <property type="component" value="Unassembled WGS sequence"/>
</dbReference>
<dbReference type="EMBL" id="JASNQZ010000010">
    <property type="protein sequence ID" value="KAL0952597.1"/>
    <property type="molecule type" value="Genomic_DNA"/>
</dbReference>
<comment type="caution">
    <text evidence="1">The sequence shown here is derived from an EMBL/GenBank/DDBJ whole genome shotgun (WGS) entry which is preliminary data.</text>
</comment>